<dbReference type="Gene3D" id="3.30.930.10">
    <property type="entry name" value="Bira Bifunctional Protein, Domain 2"/>
    <property type="match status" value="1"/>
</dbReference>
<dbReference type="Gene3D" id="3.30.70.380">
    <property type="entry name" value="Ferrodoxin-fold anticodon-binding domain"/>
    <property type="match status" value="1"/>
</dbReference>
<gene>
    <name evidence="2" type="ORF">GCM10022226_68460</name>
</gene>
<dbReference type="SUPFAM" id="SSF55681">
    <property type="entry name" value="Class II aaRS and biotin synthetases"/>
    <property type="match status" value="1"/>
</dbReference>
<proteinExistence type="predicted"/>
<accession>A0ABP7J8R1</accession>
<dbReference type="Pfam" id="PF01411">
    <property type="entry name" value="tRNA-synt_2c"/>
    <property type="match status" value="1"/>
</dbReference>
<organism evidence="2 3">
    <name type="scientific">Sphaerisporangium flaviroseum</name>
    <dbReference type="NCBI Taxonomy" id="509199"/>
    <lineage>
        <taxon>Bacteria</taxon>
        <taxon>Bacillati</taxon>
        <taxon>Actinomycetota</taxon>
        <taxon>Actinomycetes</taxon>
        <taxon>Streptosporangiales</taxon>
        <taxon>Streptosporangiaceae</taxon>
        <taxon>Sphaerisporangium</taxon>
    </lineage>
</organism>
<feature type="domain" description="Alanyl-tRNA synthetase class IIc N-terminal" evidence="1">
    <location>
        <begin position="26"/>
        <end position="87"/>
    </location>
</feature>
<keyword evidence="3" id="KW-1185">Reference proteome</keyword>
<dbReference type="InterPro" id="IPR036690">
    <property type="entry name" value="Fdx_antiC-bd_sf"/>
</dbReference>
<dbReference type="SUPFAM" id="SSF54991">
    <property type="entry name" value="Anticodon-binding domain of PheRS"/>
    <property type="match status" value="1"/>
</dbReference>
<dbReference type="RefSeq" id="WP_344950157.1">
    <property type="nucleotide sequence ID" value="NZ_BAAAZR010000039.1"/>
</dbReference>
<dbReference type="InterPro" id="IPR045864">
    <property type="entry name" value="aa-tRNA-synth_II/BPL/LPL"/>
</dbReference>
<dbReference type="InterPro" id="IPR018164">
    <property type="entry name" value="Ala-tRNA-synth_IIc_N"/>
</dbReference>
<sequence length="427" mass="46830">MARQLTDDHLPVATRLRRNLERLTADFTGHFLREGAEELVPEPTVPRDDPTVLFTNSAVVAFKPYLRGELALGGRTLVVTQPCVRAHNLKTMFAEAFAPEFVLQFTMLAALAPDGAALTRAIARFFGGTLNLDGSQVLMKAASDDHDLHTGWPAGWSPPVARDTERRRYYRWKFGEPRMTGRGATFAIAQGPGRWRDLGNLIAFEWDGRTVGYGFGIGLETLAACLGRSRWVIDAMPIGALPPAESEQEAKLADLLGLLARLYHNGIAVSGRAQGYIMRKALIALDHLAAGLGVPERELLARMRAIAVVQGRGEDLAGALRGDLERLRSRPEAVRSLDLSLRCRREVTPETLCAAIDRIAVPDVLSIESSISDVWRGPSLGEDEHSVTISLALSTRHPMRPPQVRAALRTVTRELAEKYGVVLRGQV</sequence>
<dbReference type="EMBL" id="BAAAZR010000039">
    <property type="protein sequence ID" value="GAA3836829.1"/>
    <property type="molecule type" value="Genomic_DNA"/>
</dbReference>
<evidence type="ECO:0000259" key="1">
    <source>
        <dbReference type="Pfam" id="PF01411"/>
    </source>
</evidence>
<evidence type="ECO:0000313" key="3">
    <source>
        <dbReference type="Proteomes" id="UP001500888"/>
    </source>
</evidence>
<name>A0ABP7J8R1_9ACTN</name>
<comment type="caution">
    <text evidence="2">The sequence shown here is derived from an EMBL/GenBank/DDBJ whole genome shotgun (WGS) entry which is preliminary data.</text>
</comment>
<dbReference type="Proteomes" id="UP001500888">
    <property type="component" value="Unassembled WGS sequence"/>
</dbReference>
<evidence type="ECO:0000313" key="2">
    <source>
        <dbReference type="EMBL" id="GAA3836829.1"/>
    </source>
</evidence>
<protein>
    <recommendedName>
        <fullName evidence="1">Alanyl-tRNA synthetase class IIc N-terminal domain-containing protein</fullName>
    </recommendedName>
</protein>
<reference evidence="3" key="1">
    <citation type="journal article" date="2019" name="Int. J. Syst. Evol. Microbiol.">
        <title>The Global Catalogue of Microorganisms (GCM) 10K type strain sequencing project: providing services to taxonomists for standard genome sequencing and annotation.</title>
        <authorList>
            <consortium name="The Broad Institute Genomics Platform"/>
            <consortium name="The Broad Institute Genome Sequencing Center for Infectious Disease"/>
            <person name="Wu L."/>
            <person name="Ma J."/>
        </authorList>
    </citation>
    <scope>NUCLEOTIDE SEQUENCE [LARGE SCALE GENOMIC DNA]</scope>
    <source>
        <strain evidence="3">JCM 16908</strain>
    </source>
</reference>